<sequence>MAYIGYVDEQFYRDVYKGVSIPSDDIGRMLIQASRHIDSLTFNRIVAKGFDNLTVFQQDIIKEVICRQADFEYENMDIIDTVLQGYSINGVSMQFNGSSWNVYADKGVAIKKDLYSLLSQTGLTSRLAGV</sequence>
<dbReference type="EMBL" id="BK014714">
    <property type="protein sequence ID" value="DAD69029.1"/>
    <property type="molecule type" value="Genomic_DNA"/>
</dbReference>
<evidence type="ECO:0000313" key="1">
    <source>
        <dbReference type="EMBL" id="DAD69029.1"/>
    </source>
</evidence>
<name>A0A8S5LG36_9CAUD</name>
<proteinExistence type="predicted"/>
<reference evidence="1" key="1">
    <citation type="journal article" date="2021" name="Proc. Natl. Acad. Sci. U.S.A.">
        <title>A Catalog of Tens of Thousands of Viruses from Human Metagenomes Reveals Hidden Associations with Chronic Diseases.</title>
        <authorList>
            <person name="Tisza M.J."/>
            <person name="Buck C.B."/>
        </authorList>
    </citation>
    <scope>NUCLEOTIDE SEQUENCE</scope>
    <source>
        <strain evidence="1">CtFiA6</strain>
    </source>
</reference>
<accession>A0A8S5LG36</accession>
<protein>
    <submittedName>
        <fullName evidence="1">Head Tail Connector Protein</fullName>
    </submittedName>
</protein>
<organism evidence="1">
    <name type="scientific">Siphoviridae sp. ctFiA6</name>
    <dbReference type="NCBI Taxonomy" id="2823573"/>
    <lineage>
        <taxon>Viruses</taxon>
        <taxon>Duplodnaviria</taxon>
        <taxon>Heunggongvirae</taxon>
        <taxon>Uroviricota</taxon>
        <taxon>Caudoviricetes</taxon>
    </lineage>
</organism>